<comment type="caution">
    <text evidence="2">The sequence shown here is derived from an EMBL/GenBank/DDBJ whole genome shotgun (WGS) entry which is preliminary data.</text>
</comment>
<reference evidence="2 3" key="1">
    <citation type="submission" date="2021-11" db="EMBL/GenBank/DDBJ databases">
        <title>Draft genome sequence of Paenibacillus profundus YoMME, a new Gram-positive bacteria with exoelectrogenic properties.</title>
        <authorList>
            <person name="Hubenova Y."/>
            <person name="Hubenova E."/>
            <person name="Manasiev Y."/>
            <person name="Peykov S."/>
            <person name="Mitov M."/>
        </authorList>
    </citation>
    <scope>NUCLEOTIDE SEQUENCE [LARGE SCALE GENOMIC DNA]</scope>
    <source>
        <strain evidence="2 3">YoMME</strain>
    </source>
</reference>
<protein>
    <submittedName>
        <fullName evidence="2">Cyclodeaminase/cyclohydrolase family protein</fullName>
    </submittedName>
</protein>
<dbReference type="InterPro" id="IPR036178">
    <property type="entry name" value="Formintransfe-cycloase-like_sf"/>
</dbReference>
<sequence>MNQAITWDSSIRSFLEQAGSADPTPGGGSVAALVAALGVAMSAMVGNLSQGEKFAGIREQIELTLNEMDSLSALCEELLADDIRTFGQYMEALRQPKGTEEEQVNRRQALREATYAAIEVPLRLLRVCRDGMRIAAAIAETSNKNVISDLGIGAILFEAAAQSAYLTIEINLASVKDVERKGEYAERSSQLLLEIGQLKESTMHTVRQRIAG</sequence>
<name>A0ABS8YQZ7_9BACL</name>
<keyword evidence="3" id="KW-1185">Reference proteome</keyword>
<evidence type="ECO:0000313" key="3">
    <source>
        <dbReference type="Proteomes" id="UP001199916"/>
    </source>
</evidence>
<dbReference type="EMBL" id="JAJNBZ010000034">
    <property type="protein sequence ID" value="MCE5172770.1"/>
    <property type="molecule type" value="Genomic_DNA"/>
</dbReference>
<evidence type="ECO:0000313" key="2">
    <source>
        <dbReference type="EMBL" id="MCE5172770.1"/>
    </source>
</evidence>
<dbReference type="SUPFAM" id="SSF101262">
    <property type="entry name" value="Methenyltetrahydrofolate cyclohydrolase-like"/>
    <property type="match status" value="1"/>
</dbReference>
<dbReference type="InterPro" id="IPR007044">
    <property type="entry name" value="Cyclodeamin/CycHdrlase"/>
</dbReference>
<feature type="domain" description="Cyclodeaminase/cyclohydrolase" evidence="1">
    <location>
        <begin position="10"/>
        <end position="188"/>
    </location>
</feature>
<accession>A0ABS8YQZ7</accession>
<evidence type="ECO:0000259" key="1">
    <source>
        <dbReference type="Pfam" id="PF04961"/>
    </source>
</evidence>
<gene>
    <name evidence="2" type="ORF">LQV63_26225</name>
</gene>
<dbReference type="Pfam" id="PF04961">
    <property type="entry name" value="FTCD_C"/>
    <property type="match status" value="1"/>
</dbReference>
<proteinExistence type="predicted"/>
<organism evidence="2 3">
    <name type="scientific">Paenibacillus profundus</name>
    <dbReference type="NCBI Taxonomy" id="1173085"/>
    <lineage>
        <taxon>Bacteria</taxon>
        <taxon>Bacillati</taxon>
        <taxon>Bacillota</taxon>
        <taxon>Bacilli</taxon>
        <taxon>Bacillales</taxon>
        <taxon>Paenibacillaceae</taxon>
        <taxon>Paenibacillus</taxon>
    </lineage>
</organism>
<dbReference type="Gene3D" id="1.20.120.680">
    <property type="entry name" value="Formiminotetrahydrofolate cyclodeaminase monomer, up-and-down helical bundle"/>
    <property type="match status" value="1"/>
</dbReference>
<dbReference type="Proteomes" id="UP001199916">
    <property type="component" value="Unassembled WGS sequence"/>
</dbReference>
<dbReference type="RefSeq" id="WP_233698842.1">
    <property type="nucleotide sequence ID" value="NZ_JAJNBZ010000034.1"/>
</dbReference>